<comment type="caution">
    <text evidence="2">The sequence shown here is derived from an EMBL/GenBank/DDBJ whole genome shotgun (WGS) entry which is preliminary data.</text>
</comment>
<dbReference type="InterPro" id="IPR052573">
    <property type="entry name" value="DnaJ_C_subfamily_28"/>
</dbReference>
<keyword evidence="3" id="KW-1185">Reference proteome</keyword>
<dbReference type="RefSeq" id="WP_132947207.1">
    <property type="nucleotide sequence ID" value="NZ_SLUL01000001.1"/>
</dbReference>
<dbReference type="Proteomes" id="UP000295658">
    <property type="component" value="Unassembled WGS sequence"/>
</dbReference>
<sequence>MDIIWKIAEEKIREAIKNGEFDQLPGFGKPLEIEDISHVPEELRTGYLMLKNAGYISEEVDLKKELMTIEDLLRCCDDEKEKERLTRKLNEKLLRFNAIMKKRYTNNSAVLREYEQRIYDKFQRS</sequence>
<dbReference type="PANTHER" id="PTHR39158">
    <property type="entry name" value="OS08G0560600 PROTEIN"/>
    <property type="match status" value="1"/>
</dbReference>
<evidence type="ECO:0000313" key="2">
    <source>
        <dbReference type="EMBL" id="TCL53322.1"/>
    </source>
</evidence>
<gene>
    <name evidence="2" type="ORF">EDD69_101331</name>
</gene>
<name>A0A4V2QAP6_9BACL</name>
<evidence type="ECO:0000313" key="3">
    <source>
        <dbReference type="Proteomes" id="UP000295658"/>
    </source>
</evidence>
<feature type="domain" description="DnaJ homologue subfamily C member 28 conserved" evidence="1">
    <location>
        <begin position="7"/>
        <end position="74"/>
    </location>
</feature>
<organism evidence="2 3">
    <name type="scientific">Thermolongibacillus altinsuensis</name>
    <dbReference type="NCBI Taxonomy" id="575256"/>
    <lineage>
        <taxon>Bacteria</taxon>
        <taxon>Bacillati</taxon>
        <taxon>Bacillota</taxon>
        <taxon>Bacilli</taxon>
        <taxon>Bacillales</taxon>
        <taxon>Anoxybacillaceae</taxon>
        <taxon>Thermolongibacillus</taxon>
    </lineage>
</organism>
<evidence type="ECO:0000259" key="1">
    <source>
        <dbReference type="Pfam" id="PF09350"/>
    </source>
</evidence>
<dbReference type="OrthoDB" id="9798476at2"/>
<dbReference type="AlphaFoldDB" id="A0A4V2QAP6"/>
<dbReference type="EMBL" id="SLUL01000001">
    <property type="protein sequence ID" value="TCL53322.1"/>
    <property type="molecule type" value="Genomic_DNA"/>
</dbReference>
<dbReference type="Pfam" id="PF09350">
    <property type="entry name" value="DJC28_CD"/>
    <property type="match status" value="1"/>
</dbReference>
<protein>
    <submittedName>
        <fullName evidence="2">Uncharacterized protein DUF1992</fullName>
    </submittedName>
</protein>
<dbReference type="InterPro" id="IPR018961">
    <property type="entry name" value="DnaJ_homolog_subfam-C_membr-28"/>
</dbReference>
<proteinExistence type="predicted"/>
<reference evidence="2 3" key="1">
    <citation type="submission" date="2019-03" db="EMBL/GenBank/DDBJ databases">
        <title>Genomic Encyclopedia of Type Strains, Phase IV (KMG-IV): sequencing the most valuable type-strain genomes for metagenomic binning, comparative biology and taxonomic classification.</title>
        <authorList>
            <person name="Goeker M."/>
        </authorList>
    </citation>
    <scope>NUCLEOTIDE SEQUENCE [LARGE SCALE GENOMIC DNA]</scope>
    <source>
        <strain evidence="2 3">DSM 24979</strain>
    </source>
</reference>
<dbReference type="PANTHER" id="PTHR39158:SF1">
    <property type="entry name" value="DNAJ HOMOLOG SUBFAMILY C MEMBER 28"/>
    <property type="match status" value="1"/>
</dbReference>
<accession>A0A4V2QAP6</accession>